<name>T1HBZ1_RHOPR</name>
<dbReference type="FunCoup" id="T1HBZ1">
    <property type="interactions" value="1909"/>
</dbReference>
<dbReference type="GO" id="GO:0043565">
    <property type="term" value="F:sequence-specific DNA binding"/>
    <property type="evidence" value="ECO:0007669"/>
    <property type="project" value="TreeGrafter"/>
</dbReference>
<evidence type="ECO:0000256" key="3">
    <source>
        <dbReference type="ARBA" id="ARBA00082904"/>
    </source>
</evidence>
<evidence type="ECO:0000313" key="6">
    <source>
        <dbReference type="Proteomes" id="UP000015103"/>
    </source>
</evidence>
<sequence>MVHYAPCALVLRPSEVPVANCNERYFNAQTKSSMKFNEFLDYWENYANTNYPNDLPCLYLKDWHFMSQYPEENIYRVPDLFASDWMNEYLLSNSNNDNDDYRFVYMGPKGSWTPLHADVFSSFSWSVNICGKKKWIFFPPGTEDLLKDKFGKLVYDVNSKDLLNSSNYPNYQYLCNEIVLIQEVGDAVFVPSGWHHQVWNIEDTISINHNWINACNIKSMWSALEKVFSDVKVEIADCKSMDNWEEHCQVVLKCTFGMNYSDFAKFLIFIAERRLESLSKSTYLTVTGNWQIGRNHMLFDLLNIHPILTTLSTLKLPCINEFSERLYEIIKKIAIFFE</sequence>
<dbReference type="AlphaFoldDB" id="T1HBZ1"/>
<dbReference type="InterPro" id="IPR050910">
    <property type="entry name" value="JMJD6_ArgDemeth/LysHydrox"/>
</dbReference>
<dbReference type="PROSITE" id="PS51184">
    <property type="entry name" value="JMJC"/>
    <property type="match status" value="1"/>
</dbReference>
<comment type="catalytic activity">
    <reaction evidence="2">
        <text>L-lysyl-[protein] + 2-oxoglutarate + O2 = 4-hydroxy-L-lysyl-[protein] + succinate + CO2</text>
        <dbReference type="Rhea" id="RHEA:57156"/>
        <dbReference type="Rhea" id="RHEA-COMP:9752"/>
        <dbReference type="Rhea" id="RHEA-COMP:15084"/>
        <dbReference type="ChEBI" id="CHEBI:15379"/>
        <dbReference type="ChEBI" id="CHEBI:16526"/>
        <dbReference type="ChEBI" id="CHEBI:16810"/>
        <dbReference type="ChEBI" id="CHEBI:29969"/>
        <dbReference type="ChEBI" id="CHEBI:30031"/>
        <dbReference type="ChEBI" id="CHEBI:141495"/>
    </reaction>
</comment>
<dbReference type="InterPro" id="IPR003347">
    <property type="entry name" value="JmjC_dom"/>
</dbReference>
<dbReference type="InParanoid" id="T1HBZ1"/>
<feature type="domain" description="JmjC" evidence="4">
    <location>
        <begin position="66"/>
        <end position="228"/>
    </location>
</feature>
<dbReference type="SMART" id="SM00558">
    <property type="entry name" value="JmjC"/>
    <property type="match status" value="1"/>
</dbReference>
<dbReference type="Gene3D" id="2.60.120.650">
    <property type="entry name" value="Cupin"/>
    <property type="match status" value="1"/>
</dbReference>
<dbReference type="GO" id="GO:0045905">
    <property type="term" value="P:positive regulation of translational termination"/>
    <property type="evidence" value="ECO:0007669"/>
    <property type="project" value="TreeGrafter"/>
</dbReference>
<organism evidence="5 6">
    <name type="scientific">Rhodnius prolixus</name>
    <name type="common">Triatomid bug</name>
    <dbReference type="NCBI Taxonomy" id="13249"/>
    <lineage>
        <taxon>Eukaryota</taxon>
        <taxon>Metazoa</taxon>
        <taxon>Ecdysozoa</taxon>
        <taxon>Arthropoda</taxon>
        <taxon>Hexapoda</taxon>
        <taxon>Insecta</taxon>
        <taxon>Pterygota</taxon>
        <taxon>Neoptera</taxon>
        <taxon>Paraneoptera</taxon>
        <taxon>Hemiptera</taxon>
        <taxon>Heteroptera</taxon>
        <taxon>Panheteroptera</taxon>
        <taxon>Cimicomorpha</taxon>
        <taxon>Reduviidae</taxon>
        <taxon>Triatominae</taxon>
        <taxon>Rhodnius</taxon>
    </lineage>
</organism>
<evidence type="ECO:0000256" key="1">
    <source>
        <dbReference type="ARBA" id="ARBA00038068"/>
    </source>
</evidence>
<evidence type="ECO:0000256" key="2">
    <source>
        <dbReference type="ARBA" id="ARBA00047762"/>
    </source>
</evidence>
<dbReference type="GO" id="GO:0005634">
    <property type="term" value="C:nucleus"/>
    <property type="evidence" value="ECO:0007669"/>
    <property type="project" value="TreeGrafter"/>
</dbReference>
<dbReference type="EMBL" id="ACPB03006600">
    <property type="status" value="NOT_ANNOTATED_CDS"/>
    <property type="molecule type" value="Genomic_DNA"/>
</dbReference>
<dbReference type="eggNOG" id="KOG2131">
    <property type="taxonomic scope" value="Eukaryota"/>
</dbReference>
<comment type="similarity">
    <text evidence="1">Belongs to the JMJD6 family.</text>
</comment>
<dbReference type="EnsemblMetazoa" id="RPRC001553-RA">
    <property type="protein sequence ID" value="RPRC001553-PA"/>
    <property type="gene ID" value="RPRC001553"/>
</dbReference>
<dbReference type="VEuPathDB" id="VectorBase:RPRC001553"/>
<dbReference type="Proteomes" id="UP000015103">
    <property type="component" value="Unassembled WGS sequence"/>
</dbReference>
<keyword evidence="6" id="KW-1185">Reference proteome</keyword>
<reference evidence="5" key="1">
    <citation type="submission" date="2015-05" db="UniProtKB">
        <authorList>
            <consortium name="EnsemblMetazoa"/>
        </authorList>
    </citation>
    <scope>IDENTIFICATION</scope>
</reference>
<dbReference type="Pfam" id="PF02373">
    <property type="entry name" value="JmjC"/>
    <property type="match status" value="1"/>
</dbReference>
<proteinExistence type="inferred from homology"/>
<dbReference type="PANTHER" id="PTHR12480">
    <property type="entry name" value="ARGININE DEMETHYLASE AND LYSYL-HYDROXYLASE JMJD"/>
    <property type="match status" value="1"/>
</dbReference>
<evidence type="ECO:0000313" key="5">
    <source>
        <dbReference type="EnsemblMetazoa" id="RPRC001553-PA"/>
    </source>
</evidence>
<dbReference type="HOGENOM" id="CLU_016785_2_2_1"/>
<accession>T1HBZ1</accession>
<dbReference type="STRING" id="13249.T1HBZ1"/>
<dbReference type="SUPFAM" id="SSF51197">
    <property type="entry name" value="Clavaminate synthase-like"/>
    <property type="match status" value="1"/>
</dbReference>
<dbReference type="OMA" id="DWHFNRD"/>
<dbReference type="GO" id="GO:0005737">
    <property type="term" value="C:cytoplasm"/>
    <property type="evidence" value="ECO:0007669"/>
    <property type="project" value="TreeGrafter"/>
</dbReference>
<protein>
    <recommendedName>
        <fullName evidence="3">Jumonji domain-containing protein 4</fullName>
    </recommendedName>
</protein>
<dbReference type="GO" id="GO:0016706">
    <property type="term" value="F:2-oxoglutarate-dependent dioxygenase activity"/>
    <property type="evidence" value="ECO:0007669"/>
    <property type="project" value="TreeGrafter"/>
</dbReference>
<dbReference type="PANTHER" id="PTHR12480:SF6">
    <property type="entry name" value="2-OXOGLUTARATE AND IRON-DEPENDENT OXYGENASE JMJD4"/>
    <property type="match status" value="1"/>
</dbReference>
<evidence type="ECO:0000259" key="4">
    <source>
        <dbReference type="PROSITE" id="PS51184"/>
    </source>
</evidence>